<dbReference type="AlphaFoldDB" id="S0FX18"/>
<dbReference type="InterPro" id="IPR011682">
    <property type="entry name" value="Glyco_hydro_38_C"/>
</dbReference>
<dbReference type="GO" id="GO:0004559">
    <property type="term" value="F:alpha-mannosidase activity"/>
    <property type="evidence" value="ECO:0007669"/>
    <property type="project" value="UniProtKB-EC"/>
</dbReference>
<dbReference type="eggNOG" id="COG0383">
    <property type="taxonomic scope" value="Bacteria"/>
</dbReference>
<dbReference type="InterPro" id="IPR011330">
    <property type="entry name" value="Glyco_hydro/deAcase_b/a-brl"/>
</dbReference>
<protein>
    <submittedName>
        <fullName evidence="6">Alpha-mannosidase</fullName>
        <ecNumber evidence="6">3.2.1.24</ecNumber>
    </submittedName>
</protein>
<dbReference type="InterPro" id="IPR015341">
    <property type="entry name" value="Glyco_hydro_38_cen"/>
</dbReference>
<organism evidence="6 7">
    <name type="scientific">Ruminiclostridium cellobioparum subsp. termitidis CT1112</name>
    <dbReference type="NCBI Taxonomy" id="1195236"/>
    <lineage>
        <taxon>Bacteria</taxon>
        <taxon>Bacillati</taxon>
        <taxon>Bacillota</taxon>
        <taxon>Clostridia</taxon>
        <taxon>Eubacteriales</taxon>
        <taxon>Oscillospiraceae</taxon>
        <taxon>Ruminiclostridium</taxon>
    </lineage>
</organism>
<keyword evidence="7" id="KW-1185">Reference proteome</keyword>
<dbReference type="Gene3D" id="3.20.110.10">
    <property type="entry name" value="Glycoside hydrolase 38, N terminal domain"/>
    <property type="match status" value="1"/>
</dbReference>
<dbReference type="Pfam" id="PF09261">
    <property type="entry name" value="Alpha-mann_mid"/>
    <property type="match status" value="1"/>
</dbReference>
<keyword evidence="4 6" id="KW-0326">Glycosidase</keyword>
<dbReference type="STRING" id="1195236.CTER_0241"/>
<dbReference type="GO" id="GO:0009313">
    <property type="term" value="P:oligosaccharide catabolic process"/>
    <property type="evidence" value="ECO:0007669"/>
    <property type="project" value="TreeGrafter"/>
</dbReference>
<dbReference type="EC" id="3.2.1.24" evidence="6"/>
<dbReference type="InterPro" id="IPR027291">
    <property type="entry name" value="Glyco_hydro_38_N_sf"/>
</dbReference>
<evidence type="ECO:0000259" key="5">
    <source>
        <dbReference type="SMART" id="SM00872"/>
    </source>
</evidence>
<dbReference type="InterPro" id="IPR054723">
    <property type="entry name" value="Ams1-like_N"/>
</dbReference>
<proteinExistence type="inferred from homology"/>
<dbReference type="Gene3D" id="2.60.40.2220">
    <property type="match status" value="1"/>
</dbReference>
<dbReference type="InterPro" id="IPR041147">
    <property type="entry name" value="GH38_C"/>
</dbReference>
<gene>
    <name evidence="6" type="ORF">CTER_0241</name>
</gene>
<dbReference type="Pfam" id="PF17677">
    <property type="entry name" value="Glyco_hydro38C2"/>
    <property type="match status" value="1"/>
</dbReference>
<dbReference type="Gene3D" id="1.20.1270.50">
    <property type="entry name" value="Glycoside hydrolase family 38, central domain"/>
    <property type="match status" value="1"/>
</dbReference>
<keyword evidence="2" id="KW-0479">Metal-binding</keyword>
<dbReference type="SUPFAM" id="SSF88688">
    <property type="entry name" value="Families 57/38 glycoside transferase middle domain"/>
    <property type="match status" value="1"/>
</dbReference>
<accession>S0FX18</accession>
<evidence type="ECO:0000313" key="7">
    <source>
        <dbReference type="Proteomes" id="UP000014155"/>
    </source>
</evidence>
<dbReference type="InterPro" id="IPR028995">
    <property type="entry name" value="Glyco_hydro_57/38_cen_sf"/>
</dbReference>
<dbReference type="SMART" id="SM00872">
    <property type="entry name" value="Alpha-mann_mid"/>
    <property type="match status" value="1"/>
</dbReference>
<name>S0FX18_RUMCE</name>
<evidence type="ECO:0000256" key="3">
    <source>
        <dbReference type="ARBA" id="ARBA00022801"/>
    </source>
</evidence>
<dbReference type="PATRIC" id="fig|1195236.3.peg.546"/>
<dbReference type="Pfam" id="PF01074">
    <property type="entry name" value="Glyco_hydro_38N"/>
    <property type="match status" value="1"/>
</dbReference>
<dbReference type="SUPFAM" id="SSF74650">
    <property type="entry name" value="Galactose mutarotase-like"/>
    <property type="match status" value="1"/>
</dbReference>
<dbReference type="CDD" id="cd10789">
    <property type="entry name" value="GH38N_AMII_ER_cytosolic"/>
    <property type="match status" value="1"/>
</dbReference>
<dbReference type="Gene3D" id="2.70.98.30">
    <property type="entry name" value="Golgi alpha-mannosidase II, domain 4"/>
    <property type="match status" value="1"/>
</dbReference>
<keyword evidence="3 6" id="KW-0378">Hydrolase</keyword>
<dbReference type="InterPro" id="IPR011013">
    <property type="entry name" value="Gal_mutarotase_sf_dom"/>
</dbReference>
<sequence>MNDIQINRMLQKLARYEQTLEPYIFSNIAEAEARYYETMEQHHSIPQEEGLYKDIKKGDTWGSEGVYCWFKGKVHIPQEYKGQNIYIRPEVGGYEAMLWVDGIPSGTFATKIVQTGHGNHYCDLLVDGDFRKEVVDFAVEFYAGHYILGTQPFETNVRSDYRYEYKAIWLCIKNQDIADFIYDLRTFNQMAEKLDALSFRRADIINCLTEVHKTVYYSVENAEESVWRPALAKAREIMKPLLEAKNSKSAPFAGLVGHSHMDTAWLWHIPETVKKCARTFSNEISLMNQFPEYRFIQSSAYHTEMIRKNYPGLFEKLAEKVREGRYEPNGAVWVECDCNITSGESMIRQFLWGQKYTQKYFDYTSNCFWLPDTFGYSAAIPQIMKGSRVDYFLTTKMSWNDTNKFPYETFYWKGIDGTEVFTHFNITHCWPEPKALLESIDGRGSDNYLKNKNVAKSRLIAYGYGDGGGGPQFEMIEMAKRVRDLEGCPRAEHMSVGSFMEKLEQEAVNPPVYKGELYLELHRGTLTNQHTIKRNNRKAETALHDLEFLTVHRAVSEEKTAADTDIRPLMETLLVNQFHDILPGTCIPRAHDDCYREMGRLLEKAQELIDITAGAKADKNAVTVVNTLGFERPGMIYLAGFGDKAATDKDIKTQQVQNLRGEEQLCVANIKLPSLGSRVLAFEPAGNAAAPAAVEDKSPFELKGNVLTTPFARVTFDEDGIISSFIDTRVNRELRGAGYPLNTFLIAEDVPTAWDNWDIDADCQMKFQADAGLIDRKIAADGKIQFRIRSTYKLTGKSTVRQDMIFYSTTPRVDFETVIDWNDKHRFLKVDFDTTIVSNTARHEIQFGHCQKPTTRNNSYEQAMFEVVNHKFTDISETRYGVSILNDCKYGISVEGSDMRLSLHKGGCRPDPRGDAGIHECVYSFLPHTGDFSADNVILPAYGLNYKPLVIPGAAELDSLARADSSNIIIETVKPCEDNQKAFIMRLYEAEGTFTRSRIALGMKPKAIELTNMLEENLEAIEAGSTFDLAFGPFEIKTVKISY</sequence>
<dbReference type="FunFam" id="3.20.110.10:FF:000002">
    <property type="entry name" value="alpha-mannosidase 2C1 isoform X1"/>
    <property type="match status" value="1"/>
</dbReference>
<dbReference type="InterPro" id="IPR037094">
    <property type="entry name" value="Glyco_hydro_38_cen_sf"/>
</dbReference>
<evidence type="ECO:0000256" key="4">
    <source>
        <dbReference type="ARBA" id="ARBA00023295"/>
    </source>
</evidence>
<dbReference type="Proteomes" id="UP000014155">
    <property type="component" value="Unassembled WGS sequence"/>
</dbReference>
<evidence type="ECO:0000313" key="6">
    <source>
        <dbReference type="EMBL" id="EMS73704.1"/>
    </source>
</evidence>
<dbReference type="Pfam" id="PF22907">
    <property type="entry name" value="Ams1-like_1st"/>
    <property type="match status" value="1"/>
</dbReference>
<dbReference type="PANTHER" id="PTHR46017:SF1">
    <property type="entry name" value="ALPHA-MANNOSIDASE 2C1"/>
    <property type="match status" value="1"/>
</dbReference>
<dbReference type="SUPFAM" id="SSF88713">
    <property type="entry name" value="Glycoside hydrolase/deacetylase"/>
    <property type="match status" value="1"/>
</dbReference>
<dbReference type="GO" id="GO:0046872">
    <property type="term" value="F:metal ion binding"/>
    <property type="evidence" value="ECO:0007669"/>
    <property type="project" value="UniProtKB-KW"/>
</dbReference>
<evidence type="ECO:0000256" key="1">
    <source>
        <dbReference type="ARBA" id="ARBA00009792"/>
    </source>
</evidence>
<evidence type="ECO:0000256" key="2">
    <source>
        <dbReference type="ARBA" id="ARBA00022723"/>
    </source>
</evidence>
<reference evidence="6 7" key="1">
    <citation type="journal article" date="2013" name="Genome Announc.">
        <title>Draft Genome Sequence of the Cellulolytic, Mesophilic, Anaerobic Bacterium Clostridium termitidis Strain CT1112 (DSM 5398).</title>
        <authorList>
            <person name="Lal S."/>
            <person name="Ramachandran U."/>
            <person name="Zhang X."/>
            <person name="Munir R."/>
            <person name="Sparling R."/>
            <person name="Levin D.B."/>
        </authorList>
    </citation>
    <scope>NUCLEOTIDE SEQUENCE [LARGE SCALE GENOMIC DNA]</scope>
    <source>
        <strain evidence="6 7">CT1112</strain>
    </source>
</reference>
<dbReference type="GO" id="GO:0030246">
    <property type="term" value="F:carbohydrate binding"/>
    <property type="evidence" value="ECO:0007669"/>
    <property type="project" value="InterPro"/>
</dbReference>
<dbReference type="GO" id="GO:0006013">
    <property type="term" value="P:mannose metabolic process"/>
    <property type="evidence" value="ECO:0007669"/>
    <property type="project" value="InterPro"/>
</dbReference>
<comment type="caution">
    <text evidence="6">The sequence shown here is derived from an EMBL/GenBank/DDBJ whole genome shotgun (WGS) entry which is preliminary data.</text>
</comment>
<comment type="similarity">
    <text evidence="1">Belongs to the glycosyl hydrolase 38 family.</text>
</comment>
<dbReference type="Pfam" id="PF07748">
    <property type="entry name" value="Glyco_hydro_38C"/>
    <property type="match status" value="1"/>
</dbReference>
<feature type="domain" description="Glycoside hydrolase family 38 central" evidence="5">
    <location>
        <begin position="520"/>
        <end position="598"/>
    </location>
</feature>
<dbReference type="EMBL" id="AORV01000015">
    <property type="protein sequence ID" value="EMS73704.1"/>
    <property type="molecule type" value="Genomic_DNA"/>
</dbReference>
<dbReference type="InterPro" id="IPR000602">
    <property type="entry name" value="Glyco_hydro_38_N"/>
</dbReference>
<dbReference type="PANTHER" id="PTHR46017">
    <property type="entry name" value="ALPHA-MANNOSIDASE 2C1"/>
    <property type="match status" value="1"/>
</dbReference>